<dbReference type="AlphaFoldDB" id="A0A1N6F5U8"/>
<sequence length="137" mass="15570">MAKQIYVNLPVKDIVRTNAFFSQLGYTFNPNFSDDKATCMIITEDIFVMLLQEEFFKGFTNKEIPDTQKTSEVIVSFSAESRAAVDELIHKAVAAGATTPNEPQDMGFMYQHGFQDLDGHLWEYLYMDESALPPQNL</sequence>
<evidence type="ECO:0000313" key="3">
    <source>
        <dbReference type="Proteomes" id="UP000185003"/>
    </source>
</evidence>
<dbReference type="InterPro" id="IPR053863">
    <property type="entry name" value="Glyoxy/Ble-like_N"/>
</dbReference>
<keyword evidence="3" id="KW-1185">Reference proteome</keyword>
<feature type="domain" description="Glyoxalase/Bleomycin resistance-like N-terminal" evidence="1">
    <location>
        <begin position="6"/>
        <end position="40"/>
    </location>
</feature>
<gene>
    <name evidence="2" type="ORF">SAMN04488055_2034</name>
</gene>
<accession>A0A1N6F5U8</accession>
<organism evidence="2 3">
    <name type="scientific">Chitinophaga niabensis</name>
    <dbReference type="NCBI Taxonomy" id="536979"/>
    <lineage>
        <taxon>Bacteria</taxon>
        <taxon>Pseudomonadati</taxon>
        <taxon>Bacteroidota</taxon>
        <taxon>Chitinophagia</taxon>
        <taxon>Chitinophagales</taxon>
        <taxon>Chitinophagaceae</taxon>
        <taxon>Chitinophaga</taxon>
    </lineage>
</organism>
<dbReference type="InterPro" id="IPR029068">
    <property type="entry name" value="Glyas_Bleomycin-R_OHBP_Dase"/>
</dbReference>
<dbReference type="Gene3D" id="3.10.180.10">
    <property type="entry name" value="2,3-Dihydroxybiphenyl 1,2-Dioxygenase, domain 1"/>
    <property type="match status" value="1"/>
</dbReference>
<dbReference type="OrthoDB" id="9798430at2"/>
<name>A0A1N6F5U8_9BACT</name>
<dbReference type="Proteomes" id="UP000185003">
    <property type="component" value="Unassembled WGS sequence"/>
</dbReference>
<dbReference type="PANTHER" id="PTHR36503:SF2">
    <property type="entry name" value="BLR2408 PROTEIN"/>
    <property type="match status" value="1"/>
</dbReference>
<reference evidence="3" key="1">
    <citation type="submission" date="2016-11" db="EMBL/GenBank/DDBJ databases">
        <authorList>
            <person name="Varghese N."/>
            <person name="Submissions S."/>
        </authorList>
    </citation>
    <scope>NUCLEOTIDE SEQUENCE [LARGE SCALE GENOMIC DNA]</scope>
    <source>
        <strain evidence="3">DSM 24787</strain>
    </source>
</reference>
<proteinExistence type="predicted"/>
<dbReference type="PANTHER" id="PTHR36503">
    <property type="entry name" value="BLR2520 PROTEIN"/>
    <property type="match status" value="1"/>
</dbReference>
<protein>
    <recommendedName>
        <fullName evidence="1">Glyoxalase/Bleomycin resistance-like N-terminal domain-containing protein</fullName>
    </recommendedName>
</protein>
<evidence type="ECO:0000313" key="2">
    <source>
        <dbReference type="EMBL" id="SIN90619.1"/>
    </source>
</evidence>
<dbReference type="RefSeq" id="WP_074239127.1">
    <property type="nucleotide sequence ID" value="NZ_FSRA01000001.1"/>
</dbReference>
<dbReference type="EMBL" id="FSRA01000001">
    <property type="protein sequence ID" value="SIN90619.1"/>
    <property type="molecule type" value="Genomic_DNA"/>
</dbReference>
<dbReference type="SUPFAM" id="SSF54593">
    <property type="entry name" value="Glyoxalase/Bleomycin resistance protein/Dihydroxybiphenyl dioxygenase"/>
    <property type="match status" value="1"/>
</dbReference>
<dbReference type="Pfam" id="PF22677">
    <property type="entry name" value="Ble-like_N"/>
    <property type="match status" value="1"/>
</dbReference>
<evidence type="ECO:0000259" key="1">
    <source>
        <dbReference type="Pfam" id="PF22677"/>
    </source>
</evidence>